<dbReference type="GO" id="GO:0016757">
    <property type="term" value="F:glycosyltransferase activity"/>
    <property type="evidence" value="ECO:0007669"/>
    <property type="project" value="UniProtKB-KW"/>
</dbReference>
<keyword evidence="3" id="KW-1185">Reference proteome</keyword>
<evidence type="ECO:0000313" key="3">
    <source>
        <dbReference type="Proteomes" id="UP001595420"/>
    </source>
</evidence>
<dbReference type="InterPro" id="IPR028098">
    <property type="entry name" value="Glyco_trans_4-like_N"/>
</dbReference>
<organism evidence="2 3">
    <name type="scientific">Falsiroseomonas tokyonensis</name>
    <dbReference type="NCBI Taxonomy" id="430521"/>
    <lineage>
        <taxon>Bacteria</taxon>
        <taxon>Pseudomonadati</taxon>
        <taxon>Pseudomonadota</taxon>
        <taxon>Alphaproteobacteria</taxon>
        <taxon>Acetobacterales</taxon>
        <taxon>Roseomonadaceae</taxon>
        <taxon>Falsiroseomonas</taxon>
    </lineage>
</organism>
<dbReference type="PANTHER" id="PTHR12526">
    <property type="entry name" value="GLYCOSYLTRANSFERASE"/>
    <property type="match status" value="1"/>
</dbReference>
<evidence type="ECO:0000259" key="1">
    <source>
        <dbReference type="Pfam" id="PF13439"/>
    </source>
</evidence>
<reference evidence="3" key="1">
    <citation type="journal article" date="2019" name="Int. J. Syst. Evol. Microbiol.">
        <title>The Global Catalogue of Microorganisms (GCM) 10K type strain sequencing project: providing services to taxonomists for standard genome sequencing and annotation.</title>
        <authorList>
            <consortium name="The Broad Institute Genomics Platform"/>
            <consortium name="The Broad Institute Genome Sequencing Center for Infectious Disease"/>
            <person name="Wu L."/>
            <person name="Ma J."/>
        </authorList>
    </citation>
    <scope>NUCLEOTIDE SEQUENCE [LARGE SCALE GENOMIC DNA]</scope>
    <source>
        <strain evidence="3">CGMCC 1.16855</strain>
    </source>
</reference>
<dbReference type="CDD" id="cd03801">
    <property type="entry name" value="GT4_PimA-like"/>
    <property type="match status" value="1"/>
</dbReference>
<dbReference type="EMBL" id="JBHRSB010000001">
    <property type="protein sequence ID" value="MFC2999366.1"/>
    <property type="molecule type" value="Genomic_DNA"/>
</dbReference>
<protein>
    <submittedName>
        <fullName evidence="2">Glycosyltransferase family 4 protein</fullName>
        <ecNumber evidence="2">2.4.-.-</ecNumber>
    </submittedName>
</protein>
<dbReference type="Pfam" id="PF13692">
    <property type="entry name" value="Glyco_trans_1_4"/>
    <property type="match status" value="1"/>
</dbReference>
<name>A0ABV7BNZ4_9PROT</name>
<keyword evidence="2" id="KW-0808">Transferase</keyword>
<dbReference type="PANTHER" id="PTHR12526:SF636">
    <property type="entry name" value="BLL3647 PROTEIN"/>
    <property type="match status" value="1"/>
</dbReference>
<gene>
    <name evidence="2" type="ORF">ACFOD3_05630</name>
</gene>
<dbReference type="Pfam" id="PF13439">
    <property type="entry name" value="Glyco_transf_4"/>
    <property type="match status" value="1"/>
</dbReference>
<evidence type="ECO:0000313" key="2">
    <source>
        <dbReference type="EMBL" id="MFC2999366.1"/>
    </source>
</evidence>
<feature type="domain" description="Glycosyltransferase subfamily 4-like N-terminal" evidence="1">
    <location>
        <begin position="12"/>
        <end position="160"/>
    </location>
</feature>
<keyword evidence="2" id="KW-0328">Glycosyltransferase</keyword>
<proteinExistence type="predicted"/>
<comment type="caution">
    <text evidence="2">The sequence shown here is derived from an EMBL/GenBank/DDBJ whole genome shotgun (WGS) entry which is preliminary data.</text>
</comment>
<dbReference type="RefSeq" id="WP_216835265.1">
    <property type="nucleotide sequence ID" value="NZ_JAFNJS010000001.1"/>
</dbReference>
<dbReference type="Proteomes" id="UP001595420">
    <property type="component" value="Unassembled WGS sequence"/>
</dbReference>
<dbReference type="EC" id="2.4.-.-" evidence="2"/>
<accession>A0ABV7BNZ4</accession>
<sequence>MRILLWYWGRRGGGAQFTLGLAQALARRPGVTLSLSISRQGELLDGFRELSVSTDIVDTYRDLRGFATGLLRLPALTRRLQRSAAAADVVISGMTHVWTPLVAPALARAGRAFVPVVHDAAPHPGDFGWAWDWRLGRELDAARAAIALSDQVADALARRRPALPLIRMRLPALLAPAPRQDALAAPPAGSLRLLFFGRFRRYKGLDLLRDAFRLLHQAHPGVTLRVVGEGDAEACAPGLGALPGVRLEQRWVAEAEIPALLAAADAVVLPYREASQSGIVPQALAMGVPVVAMPVGGLTEQLRAGGLLAAAVTPAALAAALARLTDPAELARLRAEAREAGQAEADWDGQAEALLAGLARIAR</sequence>